<dbReference type="InterPro" id="IPR036397">
    <property type="entry name" value="RNaseH_sf"/>
</dbReference>
<gene>
    <name evidence="2" type="ORF">F3Y22_tig00000340pilonHSYRG01599</name>
</gene>
<name>A0A6A3D9A2_HIBSY</name>
<dbReference type="InterPro" id="IPR002156">
    <property type="entry name" value="RNaseH_domain"/>
</dbReference>
<dbReference type="InterPro" id="IPR053151">
    <property type="entry name" value="RNase_H-like"/>
</dbReference>
<evidence type="ECO:0000259" key="1">
    <source>
        <dbReference type="Pfam" id="PF13456"/>
    </source>
</evidence>
<keyword evidence="3" id="KW-1185">Reference proteome</keyword>
<dbReference type="GO" id="GO:0003676">
    <property type="term" value="F:nucleic acid binding"/>
    <property type="evidence" value="ECO:0007669"/>
    <property type="project" value="InterPro"/>
</dbReference>
<dbReference type="Gene3D" id="3.30.420.10">
    <property type="entry name" value="Ribonuclease H-like superfamily/Ribonuclease H"/>
    <property type="match status" value="1"/>
</dbReference>
<dbReference type="CDD" id="cd06222">
    <property type="entry name" value="RNase_H_like"/>
    <property type="match status" value="1"/>
</dbReference>
<reference evidence="2" key="1">
    <citation type="submission" date="2019-09" db="EMBL/GenBank/DDBJ databases">
        <title>Draft genome information of white flower Hibiscus syriacus.</title>
        <authorList>
            <person name="Kim Y.-M."/>
        </authorList>
    </citation>
    <scope>NUCLEOTIDE SEQUENCE [LARGE SCALE GENOMIC DNA]</scope>
    <source>
        <strain evidence="2">YM2019G1</strain>
    </source>
</reference>
<proteinExistence type="predicted"/>
<dbReference type="InterPro" id="IPR044730">
    <property type="entry name" value="RNase_H-like_dom_plant"/>
</dbReference>
<organism evidence="2 3">
    <name type="scientific">Hibiscus syriacus</name>
    <name type="common">Rose of Sharon</name>
    <dbReference type="NCBI Taxonomy" id="106335"/>
    <lineage>
        <taxon>Eukaryota</taxon>
        <taxon>Viridiplantae</taxon>
        <taxon>Streptophyta</taxon>
        <taxon>Embryophyta</taxon>
        <taxon>Tracheophyta</taxon>
        <taxon>Spermatophyta</taxon>
        <taxon>Magnoliopsida</taxon>
        <taxon>eudicotyledons</taxon>
        <taxon>Gunneridae</taxon>
        <taxon>Pentapetalae</taxon>
        <taxon>rosids</taxon>
        <taxon>malvids</taxon>
        <taxon>Malvales</taxon>
        <taxon>Malvaceae</taxon>
        <taxon>Malvoideae</taxon>
        <taxon>Hibiscus</taxon>
    </lineage>
</organism>
<dbReference type="EMBL" id="VEPZ02000032">
    <property type="protein sequence ID" value="KAE8735769.1"/>
    <property type="molecule type" value="Genomic_DNA"/>
</dbReference>
<dbReference type="Pfam" id="PF13456">
    <property type="entry name" value="RVT_3"/>
    <property type="match status" value="1"/>
</dbReference>
<dbReference type="AlphaFoldDB" id="A0A6A3D9A2"/>
<feature type="domain" description="RNase H type-1" evidence="1">
    <location>
        <begin position="155"/>
        <end position="225"/>
    </location>
</feature>
<evidence type="ECO:0000313" key="2">
    <source>
        <dbReference type="EMBL" id="KAE8735769.1"/>
    </source>
</evidence>
<accession>A0A6A3D9A2</accession>
<dbReference type="Proteomes" id="UP000436088">
    <property type="component" value="Unassembled WGS sequence"/>
</dbReference>
<dbReference type="InterPro" id="IPR012337">
    <property type="entry name" value="RNaseH-like_sf"/>
</dbReference>
<protein>
    <recommendedName>
        <fullName evidence="1">RNase H type-1 domain-containing protein</fullName>
    </recommendedName>
</protein>
<dbReference type="GO" id="GO:0004523">
    <property type="term" value="F:RNA-DNA hybrid ribonuclease activity"/>
    <property type="evidence" value="ECO:0007669"/>
    <property type="project" value="InterPro"/>
</dbReference>
<dbReference type="SUPFAM" id="SSF53098">
    <property type="entry name" value="Ribonuclease H-like"/>
    <property type="match status" value="1"/>
</dbReference>
<dbReference type="PANTHER" id="PTHR47723">
    <property type="entry name" value="OS05G0353850 PROTEIN"/>
    <property type="match status" value="1"/>
</dbReference>
<comment type="caution">
    <text evidence="2">The sequence shown here is derived from an EMBL/GenBank/DDBJ whole genome shotgun (WGS) entry which is preliminary data.</text>
</comment>
<sequence length="247" mass="28014">MGLSFWDDVWIPTLGPLRNYVLDPIIPDINLNFQSFIDSHGQWDIPALALIVHQDAISHIVNIKPPCNNDVADHPIWPWSKTLLFEPIERVIQCSVNWAIYYDKPSPVTDSRQVHSQAEPTWSKPLQSWASLNTDGAVSHIRRNGSIGGVIRNSDGLLVAWNTGLKHFIVQSDCSQAINLLSVNNPMRSHHSLVRAIANLCSREWTIRFRWMARTGNKVADCLAKIPPLLHFNMVHYASPPWILCTY</sequence>
<dbReference type="PANTHER" id="PTHR47723:SF19">
    <property type="entry name" value="POLYNUCLEOTIDYL TRANSFERASE, RIBONUCLEASE H-LIKE SUPERFAMILY PROTEIN"/>
    <property type="match status" value="1"/>
</dbReference>
<evidence type="ECO:0000313" key="3">
    <source>
        <dbReference type="Proteomes" id="UP000436088"/>
    </source>
</evidence>